<dbReference type="GO" id="GO:0005525">
    <property type="term" value="F:GTP binding"/>
    <property type="evidence" value="ECO:0007669"/>
    <property type="project" value="UniProtKB-KW"/>
</dbReference>
<feature type="region of interest" description="Disordered" evidence="6">
    <location>
        <begin position="268"/>
        <end position="288"/>
    </location>
</feature>
<keyword evidence="3" id="KW-0648">Protein biosynthesis</keyword>
<evidence type="ECO:0000256" key="6">
    <source>
        <dbReference type="SAM" id="MobiDB-lite"/>
    </source>
</evidence>
<keyword evidence="10" id="KW-1185">Reference proteome</keyword>
<dbReference type="Gene3D" id="3.30.70.240">
    <property type="match status" value="1"/>
</dbReference>
<proteinExistence type="predicted"/>
<dbReference type="GO" id="GO:0016787">
    <property type="term" value="F:hydrolase activity"/>
    <property type="evidence" value="ECO:0007669"/>
    <property type="project" value="UniProtKB-KW"/>
</dbReference>
<dbReference type="InterPro" id="IPR013842">
    <property type="entry name" value="LepA_CTD"/>
</dbReference>
<keyword evidence="4" id="KW-0342">GTP-binding</keyword>
<dbReference type="SUPFAM" id="SSF54980">
    <property type="entry name" value="EF-G C-terminal domain-like"/>
    <property type="match status" value="2"/>
</dbReference>
<dbReference type="PANTHER" id="PTHR43512">
    <property type="entry name" value="TRANSLATION FACTOR GUF1-RELATED"/>
    <property type="match status" value="1"/>
</dbReference>
<evidence type="ECO:0000313" key="9">
    <source>
        <dbReference type="EMBL" id="GMA27714.1"/>
    </source>
</evidence>
<dbReference type="Pfam" id="PF00679">
    <property type="entry name" value="EFG_C"/>
    <property type="match status" value="1"/>
</dbReference>
<dbReference type="Pfam" id="PF06421">
    <property type="entry name" value="LepA_C"/>
    <property type="match status" value="1"/>
</dbReference>
<dbReference type="PANTHER" id="PTHR43512:SF4">
    <property type="entry name" value="TRANSLATION FACTOR GUF1 HOMOLOG, CHLOROPLASTIC"/>
    <property type="match status" value="1"/>
</dbReference>
<dbReference type="InterPro" id="IPR038363">
    <property type="entry name" value="LepA_C_sf"/>
</dbReference>
<evidence type="ECO:0000259" key="7">
    <source>
        <dbReference type="Pfam" id="PF00679"/>
    </source>
</evidence>
<sequence>MVFSGIYPTGESDVATLRSALERLTLNDAALRFEAEVSAALGAGFRCGFLGLLHMEVVQERLRREYEVEVVATAPTVPYRVRLQNGTPVIVDNPVLMPPRHRLLELEELYVTATIQAPQQHLGVLMELCQRRRGDFLDLAIDEQRARLVSAMPLAETTVEFFSELKALTAGYATVDFELEGYRPSDLVKVEILVDTSPVDAFAFIAHRSAAFERSKQLITELKHGLPRQLYPIPLQAVVEGKVIGRADLPPIRKSALGKGFEGSVSAKKRLAERQRASRSRSQGSALTREDIPHEVFRSILGI</sequence>
<keyword evidence="1" id="KW-0547">Nucleotide-binding</keyword>
<dbReference type="FunFam" id="3.30.70.870:FF:000004">
    <property type="entry name" value="Translation factor GUF1, mitochondrial"/>
    <property type="match status" value="1"/>
</dbReference>
<dbReference type="Gene3D" id="3.30.70.870">
    <property type="entry name" value="Elongation Factor G (Translational Gtpase), domain 3"/>
    <property type="match status" value="1"/>
</dbReference>
<evidence type="ECO:0008006" key="11">
    <source>
        <dbReference type="Google" id="ProtNLM"/>
    </source>
</evidence>
<dbReference type="Proteomes" id="UP001157160">
    <property type="component" value="Unassembled WGS sequence"/>
</dbReference>
<evidence type="ECO:0000256" key="3">
    <source>
        <dbReference type="ARBA" id="ARBA00022917"/>
    </source>
</evidence>
<protein>
    <recommendedName>
        <fullName evidence="11">Elongation factor 4</fullName>
    </recommendedName>
</protein>
<evidence type="ECO:0000256" key="4">
    <source>
        <dbReference type="ARBA" id="ARBA00023134"/>
    </source>
</evidence>
<dbReference type="InterPro" id="IPR000640">
    <property type="entry name" value="EFG_V-like"/>
</dbReference>
<evidence type="ECO:0000313" key="10">
    <source>
        <dbReference type="Proteomes" id="UP001157160"/>
    </source>
</evidence>
<evidence type="ECO:0000259" key="8">
    <source>
        <dbReference type="Pfam" id="PF06421"/>
    </source>
</evidence>
<dbReference type="InterPro" id="IPR035647">
    <property type="entry name" value="EFG_III/V"/>
</dbReference>
<comment type="caution">
    <text evidence="9">The sequence shown here is derived from an EMBL/GenBank/DDBJ whole genome shotgun (WGS) entry which is preliminary data.</text>
</comment>
<keyword evidence="2" id="KW-0378">Hydrolase</keyword>
<dbReference type="EMBL" id="BSUL01000001">
    <property type="protein sequence ID" value="GMA27714.1"/>
    <property type="molecule type" value="Genomic_DNA"/>
</dbReference>
<keyword evidence="5" id="KW-0472">Membrane</keyword>
<feature type="domain" description="Elongation factor EFG" evidence="7">
    <location>
        <begin position="106"/>
        <end position="191"/>
    </location>
</feature>
<evidence type="ECO:0000256" key="1">
    <source>
        <dbReference type="ARBA" id="ARBA00022741"/>
    </source>
</evidence>
<organism evidence="9 10">
    <name type="scientific">Arenivirga flava</name>
    <dbReference type="NCBI Taxonomy" id="1930060"/>
    <lineage>
        <taxon>Bacteria</taxon>
        <taxon>Bacillati</taxon>
        <taxon>Actinomycetota</taxon>
        <taxon>Actinomycetes</taxon>
        <taxon>Micrococcales</taxon>
        <taxon>Microbacteriaceae</taxon>
        <taxon>Arenivirga</taxon>
    </lineage>
</organism>
<dbReference type="GO" id="GO:0006412">
    <property type="term" value="P:translation"/>
    <property type="evidence" value="ECO:0007669"/>
    <property type="project" value="UniProtKB-KW"/>
</dbReference>
<evidence type="ECO:0000256" key="5">
    <source>
        <dbReference type="ARBA" id="ARBA00023136"/>
    </source>
</evidence>
<accession>A0AA37UBU8</accession>
<name>A0AA37UBU8_9MICO</name>
<dbReference type="InterPro" id="IPR006297">
    <property type="entry name" value="EF-4"/>
</dbReference>
<feature type="domain" description="GTP-binding protein LepA C-terminal" evidence="8">
    <location>
        <begin position="194"/>
        <end position="301"/>
    </location>
</feature>
<dbReference type="Gene3D" id="3.30.70.2570">
    <property type="entry name" value="Elongation factor 4, C-terminal domain"/>
    <property type="match status" value="1"/>
</dbReference>
<dbReference type="AlphaFoldDB" id="A0AA37UBU8"/>
<dbReference type="GO" id="GO:0043022">
    <property type="term" value="F:ribosome binding"/>
    <property type="evidence" value="ECO:0007669"/>
    <property type="project" value="TreeGrafter"/>
</dbReference>
<gene>
    <name evidence="9" type="ORF">GCM10025874_09670</name>
</gene>
<reference evidence="9 10" key="1">
    <citation type="journal article" date="2014" name="Int. J. Syst. Evol. Microbiol.">
        <title>Complete genome sequence of Corynebacterium casei LMG S-19264T (=DSM 44701T), isolated from a smear-ripened cheese.</title>
        <authorList>
            <consortium name="US DOE Joint Genome Institute (JGI-PGF)"/>
            <person name="Walter F."/>
            <person name="Albersmeier A."/>
            <person name="Kalinowski J."/>
            <person name="Ruckert C."/>
        </authorList>
    </citation>
    <scope>NUCLEOTIDE SEQUENCE [LARGE SCALE GENOMIC DNA]</scope>
    <source>
        <strain evidence="9 10">NBRC 112289</strain>
    </source>
</reference>
<evidence type="ECO:0000256" key="2">
    <source>
        <dbReference type="ARBA" id="ARBA00022801"/>
    </source>
</evidence>
<dbReference type="GO" id="GO:0045727">
    <property type="term" value="P:positive regulation of translation"/>
    <property type="evidence" value="ECO:0007669"/>
    <property type="project" value="TreeGrafter"/>
</dbReference>
<dbReference type="CDD" id="cd16260">
    <property type="entry name" value="EF4_III"/>
    <property type="match status" value="1"/>
</dbReference>
<dbReference type="RefSeq" id="WP_284230516.1">
    <property type="nucleotide sequence ID" value="NZ_BSUL01000001.1"/>
</dbReference>